<dbReference type="Pfam" id="PF00589">
    <property type="entry name" value="Phage_integrase"/>
    <property type="match status" value="1"/>
</dbReference>
<evidence type="ECO:0000313" key="8">
    <source>
        <dbReference type="Proteomes" id="UP001595851"/>
    </source>
</evidence>
<proteinExistence type="predicted"/>
<reference evidence="8" key="1">
    <citation type="journal article" date="2019" name="Int. J. Syst. Evol. Microbiol.">
        <title>The Global Catalogue of Microorganisms (GCM) 10K type strain sequencing project: providing services to taxonomists for standard genome sequencing and annotation.</title>
        <authorList>
            <consortium name="The Broad Institute Genomics Platform"/>
            <consortium name="The Broad Institute Genome Sequencing Center for Infectious Disease"/>
            <person name="Wu L."/>
            <person name="Ma J."/>
        </authorList>
    </citation>
    <scope>NUCLEOTIDE SEQUENCE [LARGE SCALE GENOMIC DNA]</scope>
    <source>
        <strain evidence="8">TBRC 1276</strain>
    </source>
</reference>
<dbReference type="InterPro" id="IPR002104">
    <property type="entry name" value="Integrase_catalytic"/>
</dbReference>
<dbReference type="PROSITE" id="PS51900">
    <property type="entry name" value="CB"/>
    <property type="match status" value="1"/>
</dbReference>
<evidence type="ECO:0000313" key="7">
    <source>
        <dbReference type="EMBL" id="MFC4016015.1"/>
    </source>
</evidence>
<keyword evidence="1" id="KW-0229">DNA integration</keyword>
<dbReference type="InterPro" id="IPR013762">
    <property type="entry name" value="Integrase-like_cat_sf"/>
</dbReference>
<dbReference type="Proteomes" id="UP001595851">
    <property type="component" value="Unassembled WGS sequence"/>
</dbReference>
<feature type="domain" description="Tyr recombinase" evidence="5">
    <location>
        <begin position="186"/>
        <end position="380"/>
    </location>
</feature>
<dbReference type="InterPro" id="IPR004107">
    <property type="entry name" value="Integrase_SAM-like_N"/>
</dbReference>
<sequence length="402" mass="44763">MQLDKDGHGSWYFAVQVSGPAGRRERLRRGGFTTAEQAYRAGGEVIAADQDGGLGAGYTVARWLRCWLQAQQGLRPSTREGYADHVRLHLIPYLGRIELAQLTTRDIGRMFAALAGRCTRYGKPIAPSTLHRIRATLRAALNAAVREGLIASNPARMIRLPASSRPYPQVWTDRRVAAWRREGEHPTVAVWTADQLAEFLAFASNDRLHVLWQLIALRGLRRGEAAGLRWIDLDLDRRELAVNRQLVHTDAGLIVCPPKSAASQRIIALDTETVRLLRRHEQTERQRLGDAWRETGPIFTRMDGSPLRPDYLTVRFRNLVHASGLPPIRLHDLRHGTASLALACGSDLRVVQGTLGHGSIVVTSDIYTSVLPEVYHRSAQAIARLVLGKARRTARNLRKAAA</sequence>
<dbReference type="Pfam" id="PF14659">
    <property type="entry name" value="Phage_int_SAM_3"/>
    <property type="match status" value="1"/>
</dbReference>
<feature type="domain" description="Core-binding (CB)" evidence="6">
    <location>
        <begin position="58"/>
        <end position="145"/>
    </location>
</feature>
<dbReference type="InterPro" id="IPR010998">
    <property type="entry name" value="Integrase_recombinase_N"/>
</dbReference>
<dbReference type="PANTHER" id="PTHR30349">
    <property type="entry name" value="PHAGE INTEGRASE-RELATED"/>
    <property type="match status" value="1"/>
</dbReference>
<dbReference type="InterPro" id="IPR011010">
    <property type="entry name" value="DNA_brk_join_enz"/>
</dbReference>
<dbReference type="Gene3D" id="1.10.443.10">
    <property type="entry name" value="Intergrase catalytic core"/>
    <property type="match status" value="1"/>
</dbReference>
<evidence type="ECO:0000259" key="5">
    <source>
        <dbReference type="PROSITE" id="PS51898"/>
    </source>
</evidence>
<comment type="caution">
    <text evidence="7">The sequence shown here is derived from an EMBL/GenBank/DDBJ whole genome shotgun (WGS) entry which is preliminary data.</text>
</comment>
<evidence type="ECO:0000256" key="1">
    <source>
        <dbReference type="ARBA" id="ARBA00022908"/>
    </source>
</evidence>
<name>A0ABV8GTH9_9ACTN</name>
<dbReference type="InterPro" id="IPR050090">
    <property type="entry name" value="Tyrosine_recombinase_XerCD"/>
</dbReference>
<organism evidence="7 8">
    <name type="scientific">Nonomuraea purpurea</name>
    <dbReference type="NCBI Taxonomy" id="1849276"/>
    <lineage>
        <taxon>Bacteria</taxon>
        <taxon>Bacillati</taxon>
        <taxon>Actinomycetota</taxon>
        <taxon>Actinomycetes</taxon>
        <taxon>Streptosporangiales</taxon>
        <taxon>Streptosporangiaceae</taxon>
        <taxon>Nonomuraea</taxon>
    </lineage>
</organism>
<dbReference type="RefSeq" id="WP_379535811.1">
    <property type="nucleotide sequence ID" value="NZ_JBHSBI010000054.1"/>
</dbReference>
<protein>
    <submittedName>
        <fullName evidence="7">Tyrosine recombinase XerC</fullName>
    </submittedName>
</protein>
<dbReference type="CDD" id="cd01189">
    <property type="entry name" value="INT_ICEBs1_C_like"/>
    <property type="match status" value="1"/>
</dbReference>
<dbReference type="Gene3D" id="1.10.150.130">
    <property type="match status" value="1"/>
</dbReference>
<evidence type="ECO:0000256" key="3">
    <source>
        <dbReference type="ARBA" id="ARBA00023172"/>
    </source>
</evidence>
<gene>
    <name evidence="7" type="primary">xerC</name>
    <name evidence="7" type="ORF">ACFOY2_53010</name>
</gene>
<keyword evidence="8" id="KW-1185">Reference proteome</keyword>
<dbReference type="InterPro" id="IPR044068">
    <property type="entry name" value="CB"/>
</dbReference>
<dbReference type="SUPFAM" id="SSF56349">
    <property type="entry name" value="DNA breaking-rejoining enzymes"/>
    <property type="match status" value="1"/>
</dbReference>
<dbReference type="PROSITE" id="PS51898">
    <property type="entry name" value="TYR_RECOMBINASE"/>
    <property type="match status" value="1"/>
</dbReference>
<evidence type="ECO:0000256" key="4">
    <source>
        <dbReference type="PROSITE-ProRule" id="PRU01248"/>
    </source>
</evidence>
<evidence type="ECO:0000256" key="2">
    <source>
        <dbReference type="ARBA" id="ARBA00023125"/>
    </source>
</evidence>
<evidence type="ECO:0000259" key="6">
    <source>
        <dbReference type="PROSITE" id="PS51900"/>
    </source>
</evidence>
<accession>A0ABV8GTH9</accession>
<keyword evidence="3" id="KW-0233">DNA recombination</keyword>
<dbReference type="PANTHER" id="PTHR30349:SF91">
    <property type="entry name" value="INTA PROTEIN"/>
    <property type="match status" value="1"/>
</dbReference>
<keyword evidence="2 4" id="KW-0238">DNA-binding</keyword>
<dbReference type="EMBL" id="JBHSBI010000054">
    <property type="protein sequence ID" value="MFC4016015.1"/>
    <property type="molecule type" value="Genomic_DNA"/>
</dbReference>